<sequence length="101" mass="11398">MPLTGKQRRFLRARGHGLSAIVQMGKEGMSEAFVHAVSSALDDHELIKIRLGQNSLHETKSDRRSTAEELARQTESEVAQVLGNTLLLYRRHPEEPRIELP</sequence>
<dbReference type="GO" id="GO:0003723">
    <property type="term" value="F:RNA binding"/>
    <property type="evidence" value="ECO:0007669"/>
    <property type="project" value="UniProtKB-UniRule"/>
</dbReference>
<dbReference type="Pfam" id="PF01985">
    <property type="entry name" value="CRS1_YhbY"/>
    <property type="match status" value="1"/>
</dbReference>
<dbReference type="SUPFAM" id="SSF75471">
    <property type="entry name" value="YhbY-like"/>
    <property type="match status" value="1"/>
</dbReference>
<evidence type="ECO:0000256" key="2">
    <source>
        <dbReference type="PROSITE-ProRule" id="PRU00626"/>
    </source>
</evidence>
<dbReference type="RefSeq" id="WP_012831068.1">
    <property type="nucleotide sequence ID" value="NC_013440.1"/>
</dbReference>
<dbReference type="NCBIfam" id="TIGR00253">
    <property type="entry name" value="RNA_bind_YhbY"/>
    <property type="match status" value="1"/>
</dbReference>
<accession>D0LJW9</accession>
<dbReference type="InterPro" id="IPR001890">
    <property type="entry name" value="RNA-binding_CRM"/>
</dbReference>
<dbReference type="OrthoDB" id="9797519at2"/>
<evidence type="ECO:0000313" key="6">
    <source>
        <dbReference type="Proteomes" id="UP000001880"/>
    </source>
</evidence>
<evidence type="ECO:0000259" key="4">
    <source>
        <dbReference type="PROSITE" id="PS51295"/>
    </source>
</evidence>
<evidence type="ECO:0000256" key="1">
    <source>
        <dbReference type="ARBA" id="ARBA00022884"/>
    </source>
</evidence>
<dbReference type="PANTHER" id="PTHR40065:SF3">
    <property type="entry name" value="RNA-BINDING PROTEIN YHBY"/>
    <property type="match status" value="1"/>
</dbReference>
<dbReference type="SMART" id="SM01103">
    <property type="entry name" value="CRS1_YhbY"/>
    <property type="match status" value="1"/>
</dbReference>
<feature type="compositionally biased region" description="Basic and acidic residues" evidence="3">
    <location>
        <begin position="57"/>
        <end position="75"/>
    </location>
</feature>
<dbReference type="eggNOG" id="COG1534">
    <property type="taxonomic scope" value="Bacteria"/>
</dbReference>
<keyword evidence="1 2" id="KW-0694">RNA-binding</keyword>
<evidence type="ECO:0000313" key="5">
    <source>
        <dbReference type="EMBL" id="ACY18476.1"/>
    </source>
</evidence>
<dbReference type="Proteomes" id="UP000001880">
    <property type="component" value="Chromosome"/>
</dbReference>
<dbReference type="InterPro" id="IPR035920">
    <property type="entry name" value="YhbY-like_sf"/>
</dbReference>
<gene>
    <name evidence="5" type="ordered locus">Hoch_6001</name>
</gene>
<feature type="domain" description="CRM" evidence="4">
    <location>
        <begin position="1"/>
        <end position="101"/>
    </location>
</feature>
<dbReference type="PROSITE" id="PS51295">
    <property type="entry name" value="CRM"/>
    <property type="match status" value="1"/>
</dbReference>
<dbReference type="InterPro" id="IPR051925">
    <property type="entry name" value="RNA-binding_domain"/>
</dbReference>
<proteinExistence type="predicted"/>
<dbReference type="EMBL" id="CP001804">
    <property type="protein sequence ID" value="ACY18476.1"/>
    <property type="molecule type" value="Genomic_DNA"/>
</dbReference>
<feature type="region of interest" description="Disordered" evidence="3">
    <location>
        <begin position="57"/>
        <end position="76"/>
    </location>
</feature>
<name>D0LJW9_HALO1</name>
<reference evidence="5 6" key="1">
    <citation type="journal article" date="2010" name="Stand. Genomic Sci.">
        <title>Complete genome sequence of Haliangium ochraceum type strain (SMP-2).</title>
        <authorList>
            <consortium name="US DOE Joint Genome Institute (JGI-PGF)"/>
            <person name="Ivanova N."/>
            <person name="Daum C."/>
            <person name="Lang E."/>
            <person name="Abt B."/>
            <person name="Kopitz M."/>
            <person name="Saunders E."/>
            <person name="Lapidus A."/>
            <person name="Lucas S."/>
            <person name="Glavina Del Rio T."/>
            <person name="Nolan M."/>
            <person name="Tice H."/>
            <person name="Copeland A."/>
            <person name="Cheng J.F."/>
            <person name="Chen F."/>
            <person name="Bruce D."/>
            <person name="Goodwin L."/>
            <person name="Pitluck S."/>
            <person name="Mavromatis K."/>
            <person name="Pati A."/>
            <person name="Mikhailova N."/>
            <person name="Chen A."/>
            <person name="Palaniappan K."/>
            <person name="Land M."/>
            <person name="Hauser L."/>
            <person name="Chang Y.J."/>
            <person name="Jeffries C.D."/>
            <person name="Detter J.C."/>
            <person name="Brettin T."/>
            <person name="Rohde M."/>
            <person name="Goker M."/>
            <person name="Bristow J."/>
            <person name="Markowitz V."/>
            <person name="Eisen J.A."/>
            <person name="Hugenholtz P."/>
            <person name="Kyrpides N.C."/>
            <person name="Klenk H.P."/>
        </authorList>
    </citation>
    <scope>NUCLEOTIDE SEQUENCE [LARGE SCALE GENOMIC DNA]</scope>
    <source>
        <strain evidence="6">DSM 14365 / CIP 107738 / JCM 11303 / AJ 13395 / SMP-2</strain>
    </source>
</reference>
<keyword evidence="6" id="KW-1185">Reference proteome</keyword>
<dbReference type="KEGG" id="hoh:Hoch_6001"/>
<dbReference type="InterPro" id="IPR017924">
    <property type="entry name" value="RNA-binding_YhbY"/>
</dbReference>
<dbReference type="PANTHER" id="PTHR40065">
    <property type="entry name" value="RNA-BINDING PROTEIN YHBY"/>
    <property type="match status" value="1"/>
</dbReference>
<evidence type="ECO:0000256" key="3">
    <source>
        <dbReference type="SAM" id="MobiDB-lite"/>
    </source>
</evidence>
<dbReference type="HOGENOM" id="CLU_095994_1_2_7"/>
<protein>
    <recommendedName>
        <fullName evidence="4">CRM domain-containing protein</fullName>
    </recommendedName>
</protein>
<dbReference type="STRING" id="502025.Hoch_6001"/>
<organism evidence="5 6">
    <name type="scientific">Haliangium ochraceum (strain DSM 14365 / JCM 11303 / SMP-2)</name>
    <dbReference type="NCBI Taxonomy" id="502025"/>
    <lineage>
        <taxon>Bacteria</taxon>
        <taxon>Pseudomonadati</taxon>
        <taxon>Myxococcota</taxon>
        <taxon>Polyangia</taxon>
        <taxon>Haliangiales</taxon>
        <taxon>Kofleriaceae</taxon>
        <taxon>Haliangium</taxon>
    </lineage>
</organism>
<dbReference type="Gene3D" id="3.30.110.60">
    <property type="entry name" value="YhbY-like"/>
    <property type="match status" value="1"/>
</dbReference>
<dbReference type="AlphaFoldDB" id="D0LJW9"/>